<proteinExistence type="inferred from homology"/>
<dbReference type="RefSeq" id="WP_129004662.1">
    <property type="nucleotide sequence ID" value="NZ_SDHZ01000002.1"/>
</dbReference>
<dbReference type="AlphaFoldDB" id="A0A4Q1D549"/>
<dbReference type="InterPro" id="IPR007627">
    <property type="entry name" value="RNA_pol_sigma70_r2"/>
</dbReference>
<dbReference type="PANTHER" id="PTHR43133:SF46">
    <property type="entry name" value="RNA POLYMERASE SIGMA-70 FACTOR ECF SUBFAMILY"/>
    <property type="match status" value="1"/>
</dbReference>
<evidence type="ECO:0000256" key="1">
    <source>
        <dbReference type="ARBA" id="ARBA00010641"/>
    </source>
</evidence>
<keyword evidence="8" id="KW-1185">Reference proteome</keyword>
<feature type="domain" description="RNA polymerase sigma-70 region 2" evidence="5">
    <location>
        <begin position="27"/>
        <end position="93"/>
    </location>
</feature>
<dbReference type="InterPro" id="IPR014284">
    <property type="entry name" value="RNA_pol_sigma-70_dom"/>
</dbReference>
<dbReference type="Gene3D" id="1.10.1740.10">
    <property type="match status" value="1"/>
</dbReference>
<dbReference type="Proteomes" id="UP000290545">
    <property type="component" value="Unassembled WGS sequence"/>
</dbReference>
<dbReference type="Pfam" id="PF04542">
    <property type="entry name" value="Sigma70_r2"/>
    <property type="match status" value="1"/>
</dbReference>
<dbReference type="InterPro" id="IPR039425">
    <property type="entry name" value="RNA_pol_sigma-70-like"/>
</dbReference>
<dbReference type="CDD" id="cd06171">
    <property type="entry name" value="Sigma70_r4"/>
    <property type="match status" value="1"/>
</dbReference>
<dbReference type="NCBIfam" id="TIGR02937">
    <property type="entry name" value="sigma70-ECF"/>
    <property type="match status" value="1"/>
</dbReference>
<dbReference type="OrthoDB" id="656273at2"/>
<evidence type="ECO:0000256" key="4">
    <source>
        <dbReference type="ARBA" id="ARBA00023163"/>
    </source>
</evidence>
<sequence>MTAGVPHINESLISRIAEGDEIALRDLYQQYYQAMVFFAMKLIDNQAQAEDYVIVAFARYWERRSQFNSFHAVRSFLYKTVRNACLTWLEQQSVHARHHDAISKTTAEREVWADSRMMLSEMVQEIHCEIENLDEKYREVITLLFLQERSIQETADILQLTTDNVRKRKERAISMLRSRVVRGNLERLLLFYIIFEKMR</sequence>
<dbReference type="Pfam" id="PF08281">
    <property type="entry name" value="Sigma70_r4_2"/>
    <property type="match status" value="1"/>
</dbReference>
<dbReference type="InterPro" id="IPR013249">
    <property type="entry name" value="RNA_pol_sigma70_r4_t2"/>
</dbReference>
<dbReference type="InterPro" id="IPR013325">
    <property type="entry name" value="RNA_pol_sigma_r2"/>
</dbReference>
<gene>
    <name evidence="7" type="ORF">ESB13_16110</name>
</gene>
<dbReference type="Gene3D" id="1.10.10.10">
    <property type="entry name" value="Winged helix-like DNA-binding domain superfamily/Winged helix DNA-binding domain"/>
    <property type="match status" value="1"/>
</dbReference>
<comment type="caution">
    <text evidence="7">The sequence shown here is derived from an EMBL/GenBank/DDBJ whole genome shotgun (WGS) entry which is preliminary data.</text>
</comment>
<dbReference type="SUPFAM" id="SSF88946">
    <property type="entry name" value="Sigma2 domain of RNA polymerase sigma factors"/>
    <property type="match status" value="1"/>
</dbReference>
<name>A0A4Q1D549_9BACT</name>
<dbReference type="GO" id="GO:0006352">
    <property type="term" value="P:DNA-templated transcription initiation"/>
    <property type="evidence" value="ECO:0007669"/>
    <property type="project" value="InterPro"/>
</dbReference>
<dbReference type="EMBL" id="SDHZ01000002">
    <property type="protein sequence ID" value="RXK83610.1"/>
    <property type="molecule type" value="Genomic_DNA"/>
</dbReference>
<reference evidence="7 8" key="1">
    <citation type="submission" date="2019-01" db="EMBL/GenBank/DDBJ databases">
        <title>Filimonas sp. strain TTM-71.</title>
        <authorList>
            <person name="Chen W.-M."/>
        </authorList>
    </citation>
    <scope>NUCLEOTIDE SEQUENCE [LARGE SCALE GENOMIC DNA]</scope>
    <source>
        <strain evidence="7 8">TTM-71</strain>
    </source>
</reference>
<keyword evidence="2" id="KW-0805">Transcription regulation</keyword>
<dbReference type="GO" id="GO:0003677">
    <property type="term" value="F:DNA binding"/>
    <property type="evidence" value="ECO:0007669"/>
    <property type="project" value="InterPro"/>
</dbReference>
<keyword evidence="3" id="KW-0731">Sigma factor</keyword>
<evidence type="ECO:0000259" key="5">
    <source>
        <dbReference type="Pfam" id="PF04542"/>
    </source>
</evidence>
<dbReference type="InterPro" id="IPR013324">
    <property type="entry name" value="RNA_pol_sigma_r3/r4-like"/>
</dbReference>
<evidence type="ECO:0000259" key="6">
    <source>
        <dbReference type="Pfam" id="PF08281"/>
    </source>
</evidence>
<comment type="similarity">
    <text evidence="1">Belongs to the sigma-70 factor family. ECF subfamily.</text>
</comment>
<evidence type="ECO:0000313" key="7">
    <source>
        <dbReference type="EMBL" id="RXK83610.1"/>
    </source>
</evidence>
<dbReference type="PANTHER" id="PTHR43133">
    <property type="entry name" value="RNA POLYMERASE ECF-TYPE SIGMA FACTO"/>
    <property type="match status" value="1"/>
</dbReference>
<protein>
    <submittedName>
        <fullName evidence="7">Sigma-70 family RNA polymerase sigma factor</fullName>
    </submittedName>
</protein>
<evidence type="ECO:0000256" key="3">
    <source>
        <dbReference type="ARBA" id="ARBA00023082"/>
    </source>
</evidence>
<accession>A0A4Q1D549</accession>
<dbReference type="SUPFAM" id="SSF88659">
    <property type="entry name" value="Sigma3 and sigma4 domains of RNA polymerase sigma factors"/>
    <property type="match status" value="1"/>
</dbReference>
<dbReference type="InterPro" id="IPR036388">
    <property type="entry name" value="WH-like_DNA-bd_sf"/>
</dbReference>
<keyword evidence="4" id="KW-0804">Transcription</keyword>
<feature type="domain" description="RNA polymerase sigma factor 70 region 4 type 2" evidence="6">
    <location>
        <begin position="124"/>
        <end position="174"/>
    </location>
</feature>
<evidence type="ECO:0000256" key="2">
    <source>
        <dbReference type="ARBA" id="ARBA00023015"/>
    </source>
</evidence>
<organism evidence="7 8">
    <name type="scientific">Filimonas effusa</name>
    <dbReference type="NCBI Taxonomy" id="2508721"/>
    <lineage>
        <taxon>Bacteria</taxon>
        <taxon>Pseudomonadati</taxon>
        <taxon>Bacteroidota</taxon>
        <taxon>Chitinophagia</taxon>
        <taxon>Chitinophagales</taxon>
        <taxon>Chitinophagaceae</taxon>
        <taxon>Filimonas</taxon>
    </lineage>
</organism>
<dbReference type="GO" id="GO:0016987">
    <property type="term" value="F:sigma factor activity"/>
    <property type="evidence" value="ECO:0007669"/>
    <property type="project" value="UniProtKB-KW"/>
</dbReference>
<evidence type="ECO:0000313" key="8">
    <source>
        <dbReference type="Proteomes" id="UP000290545"/>
    </source>
</evidence>